<keyword evidence="1" id="KW-1133">Transmembrane helix</keyword>
<proteinExistence type="predicted"/>
<protein>
    <submittedName>
        <fullName evidence="2">Uncharacterized protein</fullName>
    </submittedName>
</protein>
<sequence>MENSEIARKIPTLSERMINGLLLILSFSFVFYMYGKYDLSFAEYLKNAFSKAEEYVKTTFYKLWLNMKMRGNAIKVNYNDYDNIIDHSLDIDFETA</sequence>
<feature type="transmembrane region" description="Helical" evidence="1">
    <location>
        <begin position="17"/>
        <end position="35"/>
    </location>
</feature>
<evidence type="ECO:0000313" key="2">
    <source>
        <dbReference type="EMBL" id="QHU16603.1"/>
    </source>
</evidence>
<keyword evidence="1" id="KW-0472">Membrane</keyword>
<reference evidence="2" key="1">
    <citation type="journal article" date="2020" name="Nature">
        <title>Giant virus diversity and host interactions through global metagenomics.</title>
        <authorList>
            <person name="Schulz F."/>
            <person name="Roux S."/>
            <person name="Paez-Espino D."/>
            <person name="Jungbluth S."/>
            <person name="Walsh D.A."/>
            <person name="Denef V.J."/>
            <person name="McMahon K.D."/>
            <person name="Konstantinidis K.T."/>
            <person name="Eloe-Fadrosh E.A."/>
            <person name="Kyrpides N.C."/>
            <person name="Woyke T."/>
        </authorList>
    </citation>
    <scope>NUCLEOTIDE SEQUENCE</scope>
    <source>
        <strain evidence="2">GVMAG-S-3300012000-53</strain>
    </source>
</reference>
<evidence type="ECO:0000256" key="1">
    <source>
        <dbReference type="SAM" id="Phobius"/>
    </source>
</evidence>
<keyword evidence="1" id="KW-0812">Transmembrane</keyword>
<dbReference type="AlphaFoldDB" id="A0A6C0KH00"/>
<accession>A0A6C0KH00</accession>
<organism evidence="2">
    <name type="scientific">viral metagenome</name>
    <dbReference type="NCBI Taxonomy" id="1070528"/>
    <lineage>
        <taxon>unclassified sequences</taxon>
        <taxon>metagenomes</taxon>
        <taxon>organismal metagenomes</taxon>
    </lineage>
</organism>
<name>A0A6C0KH00_9ZZZZ</name>
<dbReference type="EMBL" id="MN740887">
    <property type="protein sequence ID" value="QHU16603.1"/>
    <property type="molecule type" value="Genomic_DNA"/>
</dbReference>